<dbReference type="GO" id="GO:0000166">
    <property type="term" value="F:nucleotide binding"/>
    <property type="evidence" value="ECO:0007669"/>
    <property type="project" value="UniProtKB-KW"/>
</dbReference>
<dbReference type="Proteomes" id="UP000305881">
    <property type="component" value="Chromosome"/>
</dbReference>
<dbReference type="OrthoDB" id="9808822at2"/>
<dbReference type="SMART" id="SM00833">
    <property type="entry name" value="CobW_C"/>
    <property type="match status" value="1"/>
</dbReference>
<dbReference type="Pfam" id="PF02492">
    <property type="entry name" value="cobW"/>
    <property type="match status" value="1"/>
</dbReference>
<dbReference type="InterPro" id="IPR051316">
    <property type="entry name" value="Zinc-reg_GTPase_activator"/>
</dbReference>
<feature type="domain" description="CobW C-terminal" evidence="7">
    <location>
        <begin position="227"/>
        <end position="320"/>
    </location>
</feature>
<evidence type="ECO:0000256" key="4">
    <source>
        <dbReference type="ARBA" id="ARBA00034320"/>
    </source>
</evidence>
<keyword evidence="1" id="KW-0547">Nucleotide-binding</keyword>
<evidence type="ECO:0000259" key="7">
    <source>
        <dbReference type="SMART" id="SM00833"/>
    </source>
</evidence>
<reference evidence="9" key="1">
    <citation type="journal article" date="2019" name="J. Bacteriol.">
        <title>A Mutagenic Screen Identifies a TonB-Dependent Receptor Required for the Lanthanide Metal Switch in the Type I Methanotroph 'Methylotuvimicrobium buryatense' 5GB1C.</title>
        <authorList>
            <person name="Groom J.D."/>
            <person name="Ford S.M."/>
            <person name="Pesesky M.W."/>
            <person name="Lidstrom M.E."/>
        </authorList>
    </citation>
    <scope>NUCLEOTIDE SEQUENCE [LARGE SCALE GENOMIC DNA]</scope>
    <source>
        <strain evidence="9">5GB1C</strain>
    </source>
</reference>
<dbReference type="KEGG" id="mbur:EQU24_16905"/>
<organism evidence="8 9">
    <name type="scientific">Methylotuvimicrobium buryatense</name>
    <name type="common">Methylomicrobium buryatense</name>
    <dbReference type="NCBI Taxonomy" id="95641"/>
    <lineage>
        <taxon>Bacteria</taxon>
        <taxon>Pseudomonadati</taxon>
        <taxon>Pseudomonadota</taxon>
        <taxon>Gammaproteobacteria</taxon>
        <taxon>Methylococcales</taxon>
        <taxon>Methylococcaceae</taxon>
        <taxon>Methylotuvimicrobium</taxon>
    </lineage>
</organism>
<dbReference type="SUPFAM" id="SSF52540">
    <property type="entry name" value="P-loop containing nucleoside triphosphate hydrolases"/>
    <property type="match status" value="1"/>
</dbReference>
<name>A0A4V1IK56_METBY</name>
<dbReference type="GO" id="GO:0005737">
    <property type="term" value="C:cytoplasm"/>
    <property type="evidence" value="ECO:0007669"/>
    <property type="project" value="TreeGrafter"/>
</dbReference>
<keyword evidence="9" id="KW-1185">Reference proteome</keyword>
<evidence type="ECO:0000256" key="6">
    <source>
        <dbReference type="ARBA" id="ARBA00049117"/>
    </source>
</evidence>
<gene>
    <name evidence="8" type="ORF">EQU24_16905</name>
</gene>
<evidence type="ECO:0000256" key="1">
    <source>
        <dbReference type="ARBA" id="ARBA00022741"/>
    </source>
</evidence>
<evidence type="ECO:0000313" key="9">
    <source>
        <dbReference type="Proteomes" id="UP000305881"/>
    </source>
</evidence>
<accession>A0A4V1IK56</accession>
<dbReference type="PANTHER" id="PTHR13748">
    <property type="entry name" value="COBW-RELATED"/>
    <property type="match status" value="1"/>
</dbReference>
<evidence type="ECO:0000256" key="2">
    <source>
        <dbReference type="ARBA" id="ARBA00022801"/>
    </source>
</evidence>
<dbReference type="InterPro" id="IPR003495">
    <property type="entry name" value="CobW/HypB/UreG_nucleotide-bd"/>
</dbReference>
<evidence type="ECO:0000256" key="5">
    <source>
        <dbReference type="ARBA" id="ARBA00045658"/>
    </source>
</evidence>
<dbReference type="SUPFAM" id="SSF90002">
    <property type="entry name" value="Hypothetical protein YjiA, C-terminal domain"/>
    <property type="match status" value="1"/>
</dbReference>
<comment type="catalytic activity">
    <reaction evidence="6">
        <text>GTP + H2O = GDP + phosphate + H(+)</text>
        <dbReference type="Rhea" id="RHEA:19669"/>
        <dbReference type="ChEBI" id="CHEBI:15377"/>
        <dbReference type="ChEBI" id="CHEBI:15378"/>
        <dbReference type="ChEBI" id="CHEBI:37565"/>
        <dbReference type="ChEBI" id="CHEBI:43474"/>
        <dbReference type="ChEBI" id="CHEBI:58189"/>
    </reaction>
    <physiologicalReaction direction="left-to-right" evidence="6">
        <dbReference type="Rhea" id="RHEA:19670"/>
    </physiologicalReaction>
</comment>
<dbReference type="Gene3D" id="3.30.1220.10">
    <property type="entry name" value="CobW-like, C-terminal domain"/>
    <property type="match status" value="1"/>
</dbReference>
<keyword evidence="2" id="KW-0378">Hydrolase</keyword>
<dbReference type="EMBL" id="CP035467">
    <property type="protein sequence ID" value="QCW83735.1"/>
    <property type="molecule type" value="Genomic_DNA"/>
</dbReference>
<dbReference type="Gene3D" id="3.40.50.300">
    <property type="entry name" value="P-loop containing nucleotide triphosphate hydrolases"/>
    <property type="match status" value="1"/>
</dbReference>
<dbReference type="PANTHER" id="PTHR13748:SF62">
    <property type="entry name" value="COBW DOMAIN-CONTAINING PROTEIN"/>
    <property type="match status" value="1"/>
</dbReference>
<evidence type="ECO:0000256" key="3">
    <source>
        <dbReference type="ARBA" id="ARBA00023186"/>
    </source>
</evidence>
<dbReference type="GO" id="GO:0016787">
    <property type="term" value="F:hydrolase activity"/>
    <property type="evidence" value="ECO:0007669"/>
    <property type="project" value="UniProtKB-KW"/>
</dbReference>
<dbReference type="AlphaFoldDB" id="A0A4V1IK56"/>
<comment type="similarity">
    <text evidence="4">Belongs to the SIMIBI class G3E GTPase family. ZNG1 subfamily.</text>
</comment>
<dbReference type="InterPro" id="IPR036627">
    <property type="entry name" value="CobW-likC_sf"/>
</dbReference>
<dbReference type="Pfam" id="PF07683">
    <property type="entry name" value="CobW_C"/>
    <property type="match status" value="1"/>
</dbReference>
<dbReference type="RefSeq" id="WP_017842446.1">
    <property type="nucleotide sequence ID" value="NZ_CP035467.1"/>
</dbReference>
<dbReference type="STRING" id="675511.GCA_000341735_04072"/>
<evidence type="ECO:0000313" key="8">
    <source>
        <dbReference type="EMBL" id="QCW83735.1"/>
    </source>
</evidence>
<dbReference type="InterPro" id="IPR011629">
    <property type="entry name" value="CobW-like_C"/>
</dbReference>
<protein>
    <submittedName>
        <fullName evidence="8">GTP-binding protein</fullName>
    </submittedName>
</protein>
<dbReference type="InterPro" id="IPR027417">
    <property type="entry name" value="P-loop_NTPase"/>
</dbReference>
<sequence>MNRASSKTIQRIPVIVLSGFLGSGKTTLLNHLLRAAPHSAVIINEFGSTPIDQELLAEHKIPLTTLSGGCLCCQVRGSLAPMLKNLRMAYDAKPVKPFSRIFIETSGVASPEPILDKLLNERWLAPRYRYQGMITTVSALAAETYLTRFPEAQAQIAWADKLVLTQADLAEAAQVERVQNRLQELAPSIAHLESAQTSGLAEALLDFGGLFRPIAQPRSDDLPEHGFNSVSLQLEQPVAWARLQAVLEILLSDPQSHIVRVKGVIFTEEHDGPMAVHGIAGHLFPPAPMPLRENVDNRGRLVFIAGGDIKTLAETVMNALRQ</sequence>
<comment type="function">
    <text evidence="5">Zinc chaperone that directly transfers zinc cofactor to target proteins, thereby activating them. Zinc is transferred from the CXCC motif in the GTPase domain to the zinc binding site in target proteins in a process requiring GTP hydrolysis.</text>
</comment>
<proteinExistence type="inferred from homology"/>
<dbReference type="CDD" id="cd03112">
    <property type="entry name" value="CobW-like"/>
    <property type="match status" value="1"/>
</dbReference>
<keyword evidence="3" id="KW-0143">Chaperone</keyword>